<dbReference type="Proteomes" id="UP000239415">
    <property type="component" value="Unassembled WGS sequence"/>
</dbReference>
<proteinExistence type="predicted"/>
<evidence type="ECO:0000256" key="1">
    <source>
        <dbReference type="SAM" id="SignalP"/>
    </source>
</evidence>
<keyword evidence="3" id="KW-1185">Reference proteome</keyword>
<evidence type="ECO:0008006" key="4">
    <source>
        <dbReference type="Google" id="ProtNLM"/>
    </source>
</evidence>
<dbReference type="AlphaFoldDB" id="A0A2T0K749"/>
<dbReference type="OrthoDB" id="5520762at2"/>
<comment type="caution">
    <text evidence="2">The sequence shown here is derived from an EMBL/GenBank/DDBJ whole genome shotgun (WGS) entry which is preliminary data.</text>
</comment>
<sequence>MDKRIRTVAGMTVAGIVAMAGLQAQPAQAAVVVPESGLTVFEGTFAEILLHVARPDGSCLALPPSAGSLTGERIVSQVSAFTGPDCTGLQQNLGTFRTFTPGKYRSFRAFSF</sequence>
<keyword evidence="1" id="KW-0732">Signal</keyword>
<feature type="signal peptide" evidence="1">
    <location>
        <begin position="1"/>
        <end position="29"/>
    </location>
</feature>
<organism evidence="2 3">
    <name type="scientific">Actinoplanes italicus</name>
    <dbReference type="NCBI Taxonomy" id="113567"/>
    <lineage>
        <taxon>Bacteria</taxon>
        <taxon>Bacillati</taxon>
        <taxon>Actinomycetota</taxon>
        <taxon>Actinomycetes</taxon>
        <taxon>Micromonosporales</taxon>
        <taxon>Micromonosporaceae</taxon>
        <taxon>Actinoplanes</taxon>
    </lineage>
</organism>
<dbReference type="EMBL" id="PVMZ01000011">
    <property type="protein sequence ID" value="PRX18858.1"/>
    <property type="molecule type" value="Genomic_DNA"/>
</dbReference>
<evidence type="ECO:0000313" key="3">
    <source>
        <dbReference type="Proteomes" id="UP000239415"/>
    </source>
</evidence>
<protein>
    <recommendedName>
        <fullName evidence="4">Beta/gamma crystallin</fullName>
    </recommendedName>
</protein>
<dbReference type="RefSeq" id="WP_146169290.1">
    <property type="nucleotide sequence ID" value="NZ_BOMO01000095.1"/>
</dbReference>
<accession>A0A2T0K749</accession>
<evidence type="ECO:0000313" key="2">
    <source>
        <dbReference type="EMBL" id="PRX18858.1"/>
    </source>
</evidence>
<feature type="chain" id="PRO_5015559943" description="Beta/gamma crystallin" evidence="1">
    <location>
        <begin position="30"/>
        <end position="112"/>
    </location>
</feature>
<name>A0A2T0K749_9ACTN</name>
<reference evidence="2 3" key="1">
    <citation type="submission" date="2018-03" db="EMBL/GenBank/DDBJ databases">
        <title>Genomic Encyclopedia of Archaeal and Bacterial Type Strains, Phase II (KMG-II): from individual species to whole genera.</title>
        <authorList>
            <person name="Goeker M."/>
        </authorList>
    </citation>
    <scope>NUCLEOTIDE SEQUENCE [LARGE SCALE GENOMIC DNA]</scope>
    <source>
        <strain evidence="2 3">DSM 43146</strain>
    </source>
</reference>
<gene>
    <name evidence="2" type="ORF">CLV67_1115</name>
</gene>